<evidence type="ECO:0000256" key="1">
    <source>
        <dbReference type="SAM" id="MobiDB-lite"/>
    </source>
</evidence>
<feature type="transmembrane region" description="Helical" evidence="2">
    <location>
        <begin position="117"/>
        <end position="137"/>
    </location>
</feature>
<keyword evidence="2" id="KW-0812">Transmembrane</keyword>
<sequence>MATYRRVADSDGEATRTKSDDALNQAPSRSRGERISDKLHALAWAVSAYFIARYTQLFHTILTDERILRPVLNLSITLFSINAALISYLTIYLPCIKFRKLANTKLSACSSAFWDVYCPRVIPAMTVCGLFGSFLLVRACYPVWGFLTPLMLGWVALGAFFSLHFIPWC</sequence>
<accession>A0ABD3P246</accession>
<gene>
    <name evidence="3" type="ORF">ACHAWO_009204</name>
</gene>
<organism evidence="3 4">
    <name type="scientific">Cyclotella atomus</name>
    <dbReference type="NCBI Taxonomy" id="382360"/>
    <lineage>
        <taxon>Eukaryota</taxon>
        <taxon>Sar</taxon>
        <taxon>Stramenopiles</taxon>
        <taxon>Ochrophyta</taxon>
        <taxon>Bacillariophyta</taxon>
        <taxon>Coscinodiscophyceae</taxon>
        <taxon>Thalassiosirophycidae</taxon>
        <taxon>Stephanodiscales</taxon>
        <taxon>Stephanodiscaceae</taxon>
        <taxon>Cyclotella</taxon>
    </lineage>
</organism>
<dbReference type="Pfam" id="PF20479">
    <property type="entry name" value="TMEM128"/>
    <property type="match status" value="1"/>
</dbReference>
<dbReference type="EMBL" id="JALLPJ020000829">
    <property type="protein sequence ID" value="KAL3781838.1"/>
    <property type="molecule type" value="Genomic_DNA"/>
</dbReference>
<feature type="transmembrane region" description="Helical" evidence="2">
    <location>
        <begin position="143"/>
        <end position="166"/>
    </location>
</feature>
<name>A0ABD3P246_9STRA</name>
<feature type="compositionally biased region" description="Basic and acidic residues" evidence="1">
    <location>
        <begin position="1"/>
        <end position="21"/>
    </location>
</feature>
<feature type="region of interest" description="Disordered" evidence="1">
    <location>
        <begin position="1"/>
        <end position="29"/>
    </location>
</feature>
<evidence type="ECO:0000256" key="2">
    <source>
        <dbReference type="SAM" id="Phobius"/>
    </source>
</evidence>
<dbReference type="Proteomes" id="UP001530400">
    <property type="component" value="Unassembled WGS sequence"/>
</dbReference>
<dbReference type="PANTHER" id="PTHR31134:SF1">
    <property type="entry name" value="TRANSMEMBRANE PROTEIN 128"/>
    <property type="match status" value="1"/>
</dbReference>
<proteinExistence type="predicted"/>
<evidence type="ECO:0000313" key="3">
    <source>
        <dbReference type="EMBL" id="KAL3781838.1"/>
    </source>
</evidence>
<keyword evidence="2" id="KW-0472">Membrane</keyword>
<comment type="caution">
    <text evidence="3">The sequence shown here is derived from an EMBL/GenBank/DDBJ whole genome shotgun (WGS) entry which is preliminary data.</text>
</comment>
<keyword evidence="2" id="KW-1133">Transmembrane helix</keyword>
<dbReference type="InterPro" id="IPR033579">
    <property type="entry name" value="TMEM128"/>
</dbReference>
<protein>
    <submittedName>
        <fullName evidence="3">Uncharacterized protein</fullName>
    </submittedName>
</protein>
<feature type="transmembrane region" description="Helical" evidence="2">
    <location>
        <begin position="76"/>
        <end position="96"/>
    </location>
</feature>
<dbReference type="AlphaFoldDB" id="A0ABD3P246"/>
<dbReference type="PANTHER" id="PTHR31134">
    <property type="entry name" value="TRANSMEMBRANE PROTEIN 128"/>
    <property type="match status" value="1"/>
</dbReference>
<reference evidence="3 4" key="1">
    <citation type="submission" date="2024-10" db="EMBL/GenBank/DDBJ databases">
        <title>Updated reference genomes for cyclostephanoid diatoms.</title>
        <authorList>
            <person name="Roberts W.R."/>
            <person name="Alverson A.J."/>
        </authorList>
    </citation>
    <scope>NUCLEOTIDE SEQUENCE [LARGE SCALE GENOMIC DNA]</scope>
    <source>
        <strain evidence="3 4">AJA010-31</strain>
    </source>
</reference>
<evidence type="ECO:0000313" key="4">
    <source>
        <dbReference type="Proteomes" id="UP001530400"/>
    </source>
</evidence>
<keyword evidence="4" id="KW-1185">Reference proteome</keyword>